<comment type="caution">
    <text evidence="2">The sequence shown here is derived from an EMBL/GenBank/DDBJ whole genome shotgun (WGS) entry which is preliminary data.</text>
</comment>
<name>A0A510PPE9_MICAE</name>
<feature type="region of interest" description="Disordered" evidence="1">
    <location>
        <begin position="1"/>
        <end position="57"/>
    </location>
</feature>
<dbReference type="SUPFAM" id="SSF51120">
    <property type="entry name" value="beta-Roll"/>
    <property type="match status" value="1"/>
</dbReference>
<dbReference type="InterPro" id="IPR001343">
    <property type="entry name" value="Hemolysn_Ca-bd"/>
</dbReference>
<dbReference type="Proteomes" id="UP000321223">
    <property type="component" value="Unassembled WGS sequence"/>
</dbReference>
<dbReference type="EMBL" id="BHVU01000453">
    <property type="protein sequence ID" value="GCA95736.1"/>
    <property type="molecule type" value="Genomic_DNA"/>
</dbReference>
<proteinExistence type="predicted"/>
<evidence type="ECO:0000313" key="3">
    <source>
        <dbReference type="Proteomes" id="UP000321223"/>
    </source>
</evidence>
<evidence type="ECO:0000313" key="2">
    <source>
        <dbReference type="EMBL" id="GCA95736.1"/>
    </source>
</evidence>
<dbReference type="Pfam" id="PF00353">
    <property type="entry name" value="HemolysinCabind"/>
    <property type="match status" value="1"/>
</dbReference>
<reference evidence="2 3" key="1">
    <citation type="journal article" date="2019" name="Appl. Environ. Microbiol.">
        <title>Co-occurrence of broad and narrow host-range viruses infecting the toxic bloom-forming cyanobacterium Microcystis aeruginosa.</title>
        <authorList>
            <person name="Morimoto D."/>
            <person name="Tominaga K."/>
            <person name="Nishimura Y."/>
            <person name="Yoshida N."/>
            <person name="Kimura S."/>
            <person name="Sako Y."/>
            <person name="Yoshida T."/>
        </authorList>
    </citation>
    <scope>NUCLEOTIDE SEQUENCE [LARGE SCALE GENOMIC DNA]</scope>
    <source>
        <strain evidence="2 3">11-30S32</strain>
    </source>
</reference>
<dbReference type="AlphaFoldDB" id="A0A510PPE9"/>
<organism evidence="2 3">
    <name type="scientific">Microcystis aeruginosa 11-30S32</name>
    <dbReference type="NCBI Taxonomy" id="2358142"/>
    <lineage>
        <taxon>Bacteria</taxon>
        <taxon>Bacillati</taxon>
        <taxon>Cyanobacteriota</taxon>
        <taxon>Cyanophyceae</taxon>
        <taxon>Oscillatoriophycideae</taxon>
        <taxon>Chroococcales</taxon>
        <taxon>Microcystaceae</taxon>
        <taxon>Microcystis</taxon>
    </lineage>
</organism>
<dbReference type="InterPro" id="IPR011049">
    <property type="entry name" value="Serralysin-like_metalloprot_C"/>
</dbReference>
<feature type="non-terminal residue" evidence="2">
    <location>
        <position position="57"/>
    </location>
</feature>
<sequence>MAFTTDNSQPQHLDGGAGNDQIYGTAANDWLDGGAGADTMAGGGGDDTYTVDNAGGV</sequence>
<accession>A0A510PPE9</accession>
<dbReference type="PRINTS" id="PR00313">
    <property type="entry name" value="CABNDNGRPT"/>
</dbReference>
<gene>
    <name evidence="2" type="ORF">MAE30S32_43880</name>
</gene>
<dbReference type="Gene3D" id="2.150.10.10">
    <property type="entry name" value="Serralysin-like metalloprotease, C-terminal"/>
    <property type="match status" value="1"/>
</dbReference>
<dbReference type="GO" id="GO:0005509">
    <property type="term" value="F:calcium ion binding"/>
    <property type="evidence" value="ECO:0007669"/>
    <property type="project" value="InterPro"/>
</dbReference>
<protein>
    <recommendedName>
        <fullName evidence="4">Calcium-binding protein</fullName>
    </recommendedName>
</protein>
<evidence type="ECO:0008006" key="4">
    <source>
        <dbReference type="Google" id="ProtNLM"/>
    </source>
</evidence>
<feature type="compositionally biased region" description="Gly residues" evidence="1">
    <location>
        <begin position="33"/>
        <end position="46"/>
    </location>
</feature>
<feature type="compositionally biased region" description="Polar residues" evidence="1">
    <location>
        <begin position="1"/>
        <end position="11"/>
    </location>
</feature>
<evidence type="ECO:0000256" key="1">
    <source>
        <dbReference type="SAM" id="MobiDB-lite"/>
    </source>
</evidence>